<evidence type="ECO:0000256" key="5">
    <source>
        <dbReference type="ARBA" id="ARBA00022692"/>
    </source>
</evidence>
<dbReference type="RefSeq" id="WP_165098298.1">
    <property type="nucleotide sequence ID" value="NZ_CP049056.1"/>
</dbReference>
<keyword evidence="12" id="KW-1185">Reference proteome</keyword>
<name>A0A7L5BVR1_9RHOB</name>
<gene>
    <name evidence="11" type="ORF">G5B40_10550</name>
</gene>
<sequence length="220" mass="25011">MKIADGLDSIVRRVGLGCGWLIIPLILIIVFDVVTRKLDYTRLLFSEFTQVYGYSVSTILQDFEWHLHGVILLMSFGVGYLANAHVRVDVFREMASRRKQGWMEFWGLLLMGVPSLLILIWYSFDLWAISFNQNEGSESMTGVGLRWIVKFFLPLGFIFLLMAVVVTMIRLIAYLRGDEQAQYKGLDRLEIFADDHAALEAARLAAETALKAEAEKNKGP</sequence>
<evidence type="ECO:0000256" key="6">
    <source>
        <dbReference type="ARBA" id="ARBA00022989"/>
    </source>
</evidence>
<dbReference type="InterPro" id="IPR007387">
    <property type="entry name" value="TRAP_DctQ"/>
</dbReference>
<feature type="domain" description="Tripartite ATP-independent periplasmic transporters DctQ component" evidence="10">
    <location>
        <begin position="26"/>
        <end position="172"/>
    </location>
</feature>
<evidence type="ECO:0000256" key="9">
    <source>
        <dbReference type="RuleBase" id="RU369079"/>
    </source>
</evidence>
<evidence type="ECO:0000256" key="1">
    <source>
        <dbReference type="ARBA" id="ARBA00004429"/>
    </source>
</evidence>
<evidence type="ECO:0000313" key="12">
    <source>
        <dbReference type="Proteomes" id="UP000503336"/>
    </source>
</evidence>
<dbReference type="InterPro" id="IPR055348">
    <property type="entry name" value="DctQ"/>
</dbReference>
<evidence type="ECO:0000256" key="7">
    <source>
        <dbReference type="ARBA" id="ARBA00023136"/>
    </source>
</evidence>
<evidence type="ECO:0000256" key="8">
    <source>
        <dbReference type="ARBA" id="ARBA00038436"/>
    </source>
</evidence>
<dbReference type="GO" id="GO:0022857">
    <property type="term" value="F:transmembrane transporter activity"/>
    <property type="evidence" value="ECO:0007669"/>
    <property type="project" value="UniProtKB-UniRule"/>
</dbReference>
<evidence type="ECO:0000256" key="4">
    <source>
        <dbReference type="ARBA" id="ARBA00022519"/>
    </source>
</evidence>
<keyword evidence="7 9" id="KW-0472">Membrane</keyword>
<comment type="subunit">
    <text evidence="9">The complex comprises the extracytoplasmic solute receptor protein and the two transmembrane proteins.</text>
</comment>
<feature type="transmembrane region" description="Helical" evidence="9">
    <location>
        <begin position="144"/>
        <end position="166"/>
    </location>
</feature>
<keyword evidence="3" id="KW-1003">Cell membrane</keyword>
<dbReference type="Proteomes" id="UP000503336">
    <property type="component" value="Chromosome"/>
</dbReference>
<evidence type="ECO:0000256" key="3">
    <source>
        <dbReference type="ARBA" id="ARBA00022475"/>
    </source>
</evidence>
<comment type="subcellular location">
    <subcellularLocation>
        <location evidence="1 9">Cell inner membrane</location>
        <topology evidence="1 9">Multi-pass membrane protein</topology>
    </subcellularLocation>
</comment>
<dbReference type="EMBL" id="CP049056">
    <property type="protein sequence ID" value="QIE55852.1"/>
    <property type="molecule type" value="Genomic_DNA"/>
</dbReference>
<dbReference type="KEGG" id="hdh:G5B40_10550"/>
<comment type="similarity">
    <text evidence="8 9">Belongs to the TRAP transporter small permease family.</text>
</comment>
<protein>
    <recommendedName>
        <fullName evidence="9">TRAP transporter small permease protein</fullName>
    </recommendedName>
</protein>
<keyword evidence="4 9" id="KW-0997">Cell inner membrane</keyword>
<keyword evidence="2 9" id="KW-0813">Transport</keyword>
<dbReference type="PANTHER" id="PTHR35011:SF4">
    <property type="entry name" value="SLL1102 PROTEIN"/>
    <property type="match status" value="1"/>
</dbReference>
<keyword evidence="6 9" id="KW-1133">Transmembrane helix</keyword>
<dbReference type="AlphaFoldDB" id="A0A7L5BVR1"/>
<reference evidence="11 12" key="1">
    <citation type="submission" date="2020-02" db="EMBL/GenBank/DDBJ databases">
        <title>complete genome sequence of Rhodobacteraceae bacterium.</title>
        <authorList>
            <person name="Park J."/>
            <person name="Kim Y.-S."/>
            <person name="Kim K.-H."/>
        </authorList>
    </citation>
    <scope>NUCLEOTIDE SEQUENCE [LARGE SCALE GENOMIC DNA]</scope>
    <source>
        <strain evidence="11 12">RR4-56</strain>
    </source>
</reference>
<dbReference type="PANTHER" id="PTHR35011">
    <property type="entry name" value="2,3-DIKETO-L-GULONATE TRAP TRANSPORTER SMALL PERMEASE PROTEIN YIAM"/>
    <property type="match status" value="1"/>
</dbReference>
<evidence type="ECO:0000313" key="11">
    <source>
        <dbReference type="EMBL" id="QIE55852.1"/>
    </source>
</evidence>
<proteinExistence type="inferred from homology"/>
<organism evidence="11 12">
    <name type="scientific">Pikeienuella piscinae</name>
    <dbReference type="NCBI Taxonomy" id="2748098"/>
    <lineage>
        <taxon>Bacteria</taxon>
        <taxon>Pseudomonadati</taxon>
        <taxon>Pseudomonadota</taxon>
        <taxon>Alphaproteobacteria</taxon>
        <taxon>Rhodobacterales</taxon>
        <taxon>Paracoccaceae</taxon>
        <taxon>Pikeienuella</taxon>
    </lineage>
</organism>
<dbReference type="GO" id="GO:0005886">
    <property type="term" value="C:plasma membrane"/>
    <property type="evidence" value="ECO:0007669"/>
    <property type="project" value="UniProtKB-SubCell"/>
</dbReference>
<feature type="transmembrane region" description="Helical" evidence="9">
    <location>
        <begin position="65"/>
        <end position="84"/>
    </location>
</feature>
<accession>A0A7L5BVR1</accession>
<comment type="function">
    <text evidence="9">Part of the tripartite ATP-independent periplasmic (TRAP) transport system.</text>
</comment>
<evidence type="ECO:0000256" key="2">
    <source>
        <dbReference type="ARBA" id="ARBA00022448"/>
    </source>
</evidence>
<evidence type="ECO:0000259" key="10">
    <source>
        <dbReference type="Pfam" id="PF04290"/>
    </source>
</evidence>
<keyword evidence="5 9" id="KW-0812">Transmembrane</keyword>
<feature type="transmembrane region" description="Helical" evidence="9">
    <location>
        <begin position="105"/>
        <end position="124"/>
    </location>
</feature>
<feature type="transmembrane region" description="Helical" evidence="9">
    <location>
        <begin position="14"/>
        <end position="34"/>
    </location>
</feature>
<dbReference type="Pfam" id="PF04290">
    <property type="entry name" value="DctQ"/>
    <property type="match status" value="1"/>
</dbReference>